<protein>
    <submittedName>
        <fullName evidence="2">TIGR04076 family protein</fullName>
    </submittedName>
</protein>
<reference evidence="2 3" key="1">
    <citation type="journal article" date="2019" name="Int. J. Syst. Evol. Microbiol.">
        <title>The Global Catalogue of Microorganisms (GCM) 10K type strain sequencing project: providing services to taxonomists for standard genome sequencing and annotation.</title>
        <authorList>
            <consortium name="The Broad Institute Genomics Platform"/>
            <consortium name="The Broad Institute Genome Sequencing Center for Infectious Disease"/>
            <person name="Wu L."/>
            <person name="Ma J."/>
        </authorList>
    </citation>
    <scope>NUCLEOTIDE SEQUENCE [LARGE SCALE GENOMIC DNA]</scope>
    <source>
        <strain evidence="2 3">CGMCC 1.12859</strain>
    </source>
</reference>
<sequence length="115" mass="13099">MTDDEGAFELYDLRVECVDIEGEPVASYEVGDYFEVHGEELVFPEGQTFSMYALSALLPLLPAKQRETHPNDWMTTDTRVSGPDPNVQGVFRITRTEKRRFDHDEVSGEALDTDR</sequence>
<dbReference type="Proteomes" id="UP001597139">
    <property type="component" value="Unassembled WGS sequence"/>
</dbReference>
<dbReference type="AlphaFoldDB" id="A0ABD6BNU5"/>
<dbReference type="NCBIfam" id="TIGR04076">
    <property type="entry name" value="TIGR04076 family protein"/>
    <property type="match status" value="1"/>
</dbReference>
<dbReference type="RefSeq" id="WP_267645698.1">
    <property type="nucleotide sequence ID" value="NZ_JANHGR010000001.1"/>
</dbReference>
<evidence type="ECO:0000256" key="1">
    <source>
        <dbReference type="SAM" id="MobiDB-lite"/>
    </source>
</evidence>
<gene>
    <name evidence="2" type="ORF">ACFSAU_02860</name>
</gene>
<organism evidence="2 3">
    <name type="scientific">Halolamina litorea</name>
    <dbReference type="NCBI Taxonomy" id="1515593"/>
    <lineage>
        <taxon>Archaea</taxon>
        <taxon>Methanobacteriati</taxon>
        <taxon>Methanobacteriota</taxon>
        <taxon>Stenosarchaea group</taxon>
        <taxon>Halobacteria</taxon>
        <taxon>Halobacteriales</taxon>
        <taxon>Haloferacaceae</taxon>
    </lineage>
</organism>
<dbReference type="InterPro" id="IPR023811">
    <property type="entry name" value="CHP04076"/>
</dbReference>
<dbReference type="EMBL" id="JBHUCZ010000001">
    <property type="protein sequence ID" value="MFD1566420.1"/>
    <property type="molecule type" value="Genomic_DNA"/>
</dbReference>
<accession>A0ABD6BNU5</accession>
<keyword evidence="3" id="KW-1185">Reference proteome</keyword>
<name>A0ABD6BNU5_9EURY</name>
<evidence type="ECO:0000313" key="3">
    <source>
        <dbReference type="Proteomes" id="UP001597139"/>
    </source>
</evidence>
<proteinExistence type="predicted"/>
<evidence type="ECO:0000313" key="2">
    <source>
        <dbReference type="EMBL" id="MFD1566420.1"/>
    </source>
</evidence>
<feature type="region of interest" description="Disordered" evidence="1">
    <location>
        <begin position="68"/>
        <end position="89"/>
    </location>
</feature>
<comment type="caution">
    <text evidence="2">The sequence shown here is derived from an EMBL/GenBank/DDBJ whole genome shotgun (WGS) entry which is preliminary data.</text>
</comment>